<protein>
    <submittedName>
        <fullName evidence="2">Ig-like domain-containing protein</fullName>
    </submittedName>
</protein>
<sequence length="537" mass="60706">MQESPDDGVPKTGALMHTSSSHGEGRANFIASPWMSALLIDAVERYSIHIEEDSISDFVIKMAKYFQQENVALYNWVGYTGKEKYFVPYYLAGKNLTEPEHGGIGFKDLEHGIDVIKIFSSAYFYSCFIGDCDESFLYTISRLYTTAFSQIVPYWIRPDAPSLYLSSYRLGPPRKFNWWFNITANNDFLLGKETSFSVVEENTPLLKLVQDDVKSLDFKPGDEITFSFRLKNIGSVVAKNIVIKARTKMESPGGLIEIHSISKDGANRSGEIIWHLESIKPNQELTGFSFIVQVKDFPVLQTKKRPLGNIISYAEVNYCSQADTVDNCQLWDNLWASGEQTHITQSNWISIAPIFPTTPPVIQVVSPLNFEMISGRHNVIAEIEDDDGIAKVDFLLDGEIINTLTLPPYQTEIQFDALSPEMHELIIKAWDVFGSEASQSVVLEAKFPDIVAPQITILSPEEQQRYCKSVGIKYEVEDKFSVNSCQIALNDNKVSVPDCGELTIPSVIPLFLLRRIFLLMVYLKPLKVAMDMLYWEL</sequence>
<keyword evidence="3" id="KW-1185">Reference proteome</keyword>
<dbReference type="RefSeq" id="WP_242282821.1">
    <property type="nucleotide sequence ID" value="NZ_JAKKSL010000001.1"/>
</dbReference>
<evidence type="ECO:0000313" key="2">
    <source>
        <dbReference type="EMBL" id="MCI2282240.1"/>
    </source>
</evidence>
<dbReference type="Proteomes" id="UP001139646">
    <property type="component" value="Unassembled WGS sequence"/>
</dbReference>
<evidence type="ECO:0000256" key="1">
    <source>
        <dbReference type="SAM" id="MobiDB-lite"/>
    </source>
</evidence>
<feature type="region of interest" description="Disordered" evidence="1">
    <location>
        <begin position="1"/>
        <end position="20"/>
    </location>
</feature>
<evidence type="ECO:0000313" key="3">
    <source>
        <dbReference type="Proteomes" id="UP001139646"/>
    </source>
</evidence>
<name>A0ABS9WWT5_9GAMM</name>
<reference evidence="2" key="1">
    <citation type="submission" date="2022-01" db="EMBL/GenBank/DDBJ databases">
        <title>Colwellia maritima, isolated from seawater.</title>
        <authorList>
            <person name="Kristyanto S."/>
            <person name="Jung J."/>
            <person name="Jeon C.O."/>
        </authorList>
    </citation>
    <scope>NUCLEOTIDE SEQUENCE</scope>
    <source>
        <strain evidence="2">MSW7</strain>
    </source>
</reference>
<accession>A0ABS9WWT5</accession>
<comment type="caution">
    <text evidence="2">The sequence shown here is derived from an EMBL/GenBank/DDBJ whole genome shotgun (WGS) entry which is preliminary data.</text>
</comment>
<gene>
    <name evidence="2" type="ORF">L3081_01000</name>
</gene>
<dbReference type="Pfam" id="PF17957">
    <property type="entry name" value="Big_7"/>
    <property type="match status" value="1"/>
</dbReference>
<dbReference type="InterPro" id="IPR013783">
    <property type="entry name" value="Ig-like_fold"/>
</dbReference>
<dbReference type="Gene3D" id="2.60.40.10">
    <property type="entry name" value="Immunoglobulins"/>
    <property type="match status" value="1"/>
</dbReference>
<organism evidence="2 3">
    <name type="scientific">Colwellia maritima</name>
    <dbReference type="NCBI Taxonomy" id="2912588"/>
    <lineage>
        <taxon>Bacteria</taxon>
        <taxon>Pseudomonadati</taxon>
        <taxon>Pseudomonadota</taxon>
        <taxon>Gammaproteobacteria</taxon>
        <taxon>Alteromonadales</taxon>
        <taxon>Colwelliaceae</taxon>
        <taxon>Colwellia</taxon>
    </lineage>
</organism>
<dbReference type="EMBL" id="JAKKSL010000001">
    <property type="protein sequence ID" value="MCI2282240.1"/>
    <property type="molecule type" value="Genomic_DNA"/>
</dbReference>
<proteinExistence type="predicted"/>